<dbReference type="KEGG" id="vg:80518322"/>
<protein>
    <submittedName>
        <fullName evidence="2">Uncharacterized protein</fullName>
    </submittedName>
</protein>
<dbReference type="RefSeq" id="YP_010781558.1">
    <property type="nucleotide sequence ID" value="NC_075039.1"/>
</dbReference>
<sequence>MGNTTSYGEVPQENQDQTVTKTVTYLPNTTTQTVQSTAAPQSTVDVPPSVSDFGTNLPVQPVVTATPTPVAPKPVKPRTPYVHPFIEMINRNCSESEIINTLQAFCGRIEVGKDQFGRPIYEAVDQTEFIAPVLQVFSYCANNGKKTVVQWLLDNFVPLQVSYENNYCYFECLQWKHTDIADMLVGHESFVPSMEVLENLISRSKYAQFRKCMTSPLLPRGDLDTYRFTFMHYIDCNQFSNVSNLFRKIKQRSSGQQVAVDDKIYPNPRLAALKAATPLVPTPVVPEPVVPTAEPVVPTSEPVTPTEQPQEVPSTTPEPFVAGQESDTMQTDDVVLEVTEQPQVVSNDNMEVDAQTVSVPVTSIDIDQINTGLHQRTSHGSTSEN</sequence>
<evidence type="ECO:0000313" key="2">
    <source>
        <dbReference type="EMBL" id="QKU34905.1"/>
    </source>
</evidence>
<proteinExistence type="predicted"/>
<reference evidence="2" key="2">
    <citation type="journal article" date="2018" name="Nat. Commun.">
        <title>Tailed giant Tupanvirus possesses the most complete translational apparatus of the known virosphere.</title>
        <authorList>
            <person name="Abrahao J."/>
            <person name="Silva L."/>
            <person name="Silva L.S."/>
            <person name="Khalil J.Y.B."/>
            <person name="Rodrigues R."/>
            <person name="Arantes T."/>
            <person name="Assis F."/>
            <person name="Boratto P."/>
            <person name="Andrade M."/>
            <person name="Kroon E.G."/>
            <person name="Ribeiro B."/>
            <person name="Bergier I."/>
            <person name="Seligmann H."/>
            <person name="Ghigo E."/>
            <person name="Colson P."/>
            <person name="Levasseur A."/>
            <person name="Kroemer G."/>
            <person name="Raoult D."/>
            <person name="La Scola B."/>
        </authorList>
    </citation>
    <scope>NUCLEOTIDE SEQUENCE [LARGE SCALE GENOMIC DNA]</scope>
    <source>
        <strain evidence="2">Soda lake</strain>
    </source>
</reference>
<accession>A0A6N1NJ92</accession>
<name>A0A6N1NJ92_9VIRU</name>
<evidence type="ECO:0000256" key="1">
    <source>
        <dbReference type="SAM" id="MobiDB-lite"/>
    </source>
</evidence>
<dbReference type="EMBL" id="KY523104">
    <property type="protein sequence ID" value="QKU34905.1"/>
    <property type="molecule type" value="Genomic_DNA"/>
</dbReference>
<reference evidence="2" key="1">
    <citation type="submission" date="2017-01" db="EMBL/GenBank/DDBJ databases">
        <authorList>
            <person name="Assis F.L."/>
            <person name="Abrahao J.S."/>
            <person name="Silva L."/>
            <person name="Khalil J.B."/>
            <person name="Rodrigues R."/>
            <person name="Silva L.S."/>
            <person name="Arantes T."/>
            <person name="Boratto P."/>
            <person name="Andrade M."/>
            <person name="Kroon E.G."/>
            <person name="Ribeiro B."/>
            <person name="Bergier I."/>
            <person name="Seligmann H."/>
            <person name="Ghigo E."/>
            <person name="Colson P."/>
            <person name="Levasseur A."/>
            <person name="Raoult D."/>
            <person name="Scola B.L."/>
        </authorList>
    </citation>
    <scope>NUCLEOTIDE SEQUENCE</scope>
    <source>
        <strain evidence="2">Soda lake</strain>
    </source>
</reference>
<organism evidence="2">
    <name type="scientific">Tupanvirus soda lake</name>
    <dbReference type="NCBI Taxonomy" id="2126985"/>
    <lineage>
        <taxon>Viruses</taxon>
        <taxon>Varidnaviria</taxon>
        <taxon>Bamfordvirae</taxon>
        <taxon>Nucleocytoviricota</taxon>
        <taxon>Megaviricetes</taxon>
        <taxon>Imitervirales</taxon>
        <taxon>Mimiviridae</taxon>
        <taxon>Megamimivirinae</taxon>
        <taxon>Tupanvirus</taxon>
        <taxon>Tupanvirus salinum</taxon>
    </lineage>
</organism>
<feature type="compositionally biased region" description="Low complexity" evidence="1">
    <location>
        <begin position="295"/>
        <end position="313"/>
    </location>
</feature>
<dbReference type="GeneID" id="80518322"/>
<feature type="region of interest" description="Disordered" evidence="1">
    <location>
        <begin position="295"/>
        <end position="326"/>
    </location>
</feature>